<evidence type="ECO:0000259" key="6">
    <source>
        <dbReference type="PROSITE" id="PS50089"/>
    </source>
</evidence>
<dbReference type="GO" id="GO:0004842">
    <property type="term" value="F:ubiquitin-protein transferase activity"/>
    <property type="evidence" value="ECO:0007669"/>
    <property type="project" value="TreeGrafter"/>
</dbReference>
<evidence type="ECO:0000256" key="4">
    <source>
        <dbReference type="PROSITE-ProRule" id="PRU00175"/>
    </source>
</evidence>
<proteinExistence type="predicted"/>
<evidence type="ECO:0000313" key="10">
    <source>
        <dbReference type="Proteomes" id="UP000583929"/>
    </source>
</evidence>
<protein>
    <recommendedName>
        <fullName evidence="6">RING-type domain-containing protein</fullName>
    </recommendedName>
</protein>
<dbReference type="Gene3D" id="1.10.1170.10">
    <property type="entry name" value="Inhibitor Of Apoptosis Protein (2mihbC-IAP-1), Chain A"/>
    <property type="match status" value="1"/>
</dbReference>
<comment type="caution">
    <text evidence="7">The sequence shown here is derived from an EMBL/GenBank/DDBJ whole genome shotgun (WGS) entry which is preliminary data.</text>
</comment>
<name>A0A7J6EC64_CANSA</name>
<dbReference type="PANTHER" id="PTHR42647:SF22">
    <property type="entry name" value="BOI-RELATED E3 UBIQUITIN-PROTEIN LIGASE 2-RELATED"/>
    <property type="match status" value="1"/>
</dbReference>
<dbReference type="PROSITE" id="PS50089">
    <property type="entry name" value="ZF_RING_2"/>
    <property type="match status" value="1"/>
</dbReference>
<feature type="domain" description="RING-type" evidence="6">
    <location>
        <begin position="267"/>
        <end position="302"/>
    </location>
</feature>
<keyword evidence="3" id="KW-0862">Zinc</keyword>
<evidence type="ECO:0000313" key="8">
    <source>
        <dbReference type="EMBL" id="KAF4388470.1"/>
    </source>
</evidence>
<dbReference type="FunFam" id="1.10.1170.10:FF:000002">
    <property type="entry name" value="Baculoviral IAP repeat containing 7"/>
    <property type="match status" value="1"/>
</dbReference>
<evidence type="ECO:0000313" key="9">
    <source>
        <dbReference type="Proteomes" id="UP000525078"/>
    </source>
</evidence>
<reference evidence="9 10" key="1">
    <citation type="journal article" date="2020" name="bioRxiv">
        <title>Sequence and annotation of 42 cannabis genomes reveals extensive copy number variation in cannabinoid synthesis and pathogen resistance genes.</title>
        <authorList>
            <person name="Mckernan K.J."/>
            <person name="Helbert Y."/>
            <person name="Kane L.T."/>
            <person name="Ebling H."/>
            <person name="Zhang L."/>
            <person name="Liu B."/>
            <person name="Eaton Z."/>
            <person name="Mclaughlin S."/>
            <person name="Kingan S."/>
            <person name="Baybayan P."/>
            <person name="Concepcion G."/>
            <person name="Jordan M."/>
            <person name="Riva A."/>
            <person name="Barbazuk W."/>
            <person name="Harkins T."/>
        </authorList>
    </citation>
    <scope>NUCLEOTIDE SEQUENCE [LARGE SCALE GENOMIC DNA]</scope>
    <source>
        <strain evidence="9 10">cv. Jamaican Lion 4</strain>
        <strain evidence="7">Father</strain>
        <strain evidence="8">Mother</strain>
        <tissue evidence="7">Leaf</tissue>
    </source>
</reference>
<dbReference type="OrthoDB" id="1711136at2759"/>
<dbReference type="PANTHER" id="PTHR42647">
    <property type="entry name" value="SBP (S-RIBONUCLEASE BINDING PROTEIN) FAMILY PROTEIN"/>
    <property type="match status" value="1"/>
</dbReference>
<evidence type="ECO:0000313" key="7">
    <source>
        <dbReference type="EMBL" id="KAF4355894.1"/>
    </source>
</evidence>
<keyword evidence="2 4" id="KW-0863">Zinc-finger</keyword>
<dbReference type="Proteomes" id="UP000525078">
    <property type="component" value="Unassembled WGS sequence"/>
</dbReference>
<keyword evidence="1" id="KW-0479">Metal-binding</keyword>
<dbReference type="Pfam" id="PF13920">
    <property type="entry name" value="zf-C3HC4_3"/>
    <property type="match status" value="1"/>
</dbReference>
<evidence type="ECO:0000256" key="1">
    <source>
        <dbReference type="ARBA" id="ARBA00022723"/>
    </source>
</evidence>
<dbReference type="InterPro" id="IPR011029">
    <property type="entry name" value="DEATH-like_dom_sf"/>
</dbReference>
<evidence type="ECO:0000256" key="5">
    <source>
        <dbReference type="SAM" id="Coils"/>
    </source>
</evidence>
<keyword evidence="10" id="KW-1185">Reference proteome</keyword>
<keyword evidence="5" id="KW-0175">Coiled coil</keyword>
<evidence type="ECO:0000256" key="3">
    <source>
        <dbReference type="ARBA" id="ARBA00022833"/>
    </source>
</evidence>
<dbReference type="Gene3D" id="1.10.533.10">
    <property type="entry name" value="Death Domain, Fas"/>
    <property type="match status" value="1"/>
</dbReference>
<gene>
    <name evidence="8" type="ORF">F8388_012447</name>
    <name evidence="7" type="ORF">G4B88_011618</name>
</gene>
<dbReference type="EMBL" id="JAATIQ010000437">
    <property type="protein sequence ID" value="KAF4355894.1"/>
    <property type="molecule type" value="Genomic_DNA"/>
</dbReference>
<evidence type="ECO:0000256" key="2">
    <source>
        <dbReference type="ARBA" id="ARBA00022771"/>
    </source>
</evidence>
<dbReference type="GO" id="GO:0008270">
    <property type="term" value="F:zinc ion binding"/>
    <property type="evidence" value="ECO:0007669"/>
    <property type="project" value="UniProtKB-KW"/>
</dbReference>
<organism evidence="7 10">
    <name type="scientific">Cannabis sativa</name>
    <name type="common">Hemp</name>
    <name type="synonym">Marijuana</name>
    <dbReference type="NCBI Taxonomy" id="3483"/>
    <lineage>
        <taxon>Eukaryota</taxon>
        <taxon>Viridiplantae</taxon>
        <taxon>Streptophyta</taxon>
        <taxon>Embryophyta</taxon>
        <taxon>Tracheophyta</taxon>
        <taxon>Spermatophyta</taxon>
        <taxon>Magnoliopsida</taxon>
        <taxon>eudicotyledons</taxon>
        <taxon>Gunneridae</taxon>
        <taxon>Pentapetalae</taxon>
        <taxon>rosids</taxon>
        <taxon>fabids</taxon>
        <taxon>Rosales</taxon>
        <taxon>Cannabaceae</taxon>
        <taxon>Cannabis</taxon>
    </lineage>
</organism>
<feature type="coiled-coil region" evidence="5">
    <location>
        <begin position="176"/>
        <end position="210"/>
    </location>
</feature>
<dbReference type="EMBL" id="JAATIP010000034">
    <property type="protein sequence ID" value="KAF4388470.1"/>
    <property type="molecule type" value="Genomic_DNA"/>
</dbReference>
<dbReference type="AlphaFoldDB" id="A0A7J6EC64"/>
<accession>A0A7J6EC64</accession>
<dbReference type="InterPro" id="IPR001841">
    <property type="entry name" value="Znf_RING"/>
</dbReference>
<dbReference type="Proteomes" id="UP000583929">
    <property type="component" value="Unassembled WGS sequence"/>
</dbReference>
<sequence length="314" mass="35605">MDYFPSGNNMGLSSPAPFICGVQDYWSINPPQPLHLLPPPPPTLVIEDDHHNHHLHNDFSYGLQTFQQQLQQPLPLPPPPPPPLQFQPQNYTTAGVFDSNTNNNNYYGVYASSSSSSSSDIVFQMAMDAQLELHKQELDFILQSQSEKLRLVLHEQSKQQLSVLMSSFESKMMSLIRQKEEDMVRVRIKSEELHDELKNVEIENQTWERVAIGTDSTVVDLRNTLAYFKGRNKALNVNNNNNHNLVEDTGSCCEGSVLYKNDQKFVCHSCKTQSLCVLFFPCRHLCSCKSCETSLVSCPVCETNKEAAMEVFFV</sequence>